<dbReference type="HOGENOM" id="CLU_043181_0_1_1"/>
<feature type="chain" id="PRO_5010971706" description="Thaumatin-like protein" evidence="2">
    <location>
        <begin position="29"/>
        <end position="257"/>
    </location>
</feature>
<keyword evidence="5" id="KW-1185">Reference proteome</keyword>
<organism evidence="3">
    <name type="scientific">Dendroctonus ponderosae</name>
    <name type="common">Mountain pine beetle</name>
    <dbReference type="NCBI Taxonomy" id="77166"/>
    <lineage>
        <taxon>Eukaryota</taxon>
        <taxon>Metazoa</taxon>
        <taxon>Ecdysozoa</taxon>
        <taxon>Arthropoda</taxon>
        <taxon>Hexapoda</taxon>
        <taxon>Insecta</taxon>
        <taxon>Pterygota</taxon>
        <taxon>Neoptera</taxon>
        <taxon>Endopterygota</taxon>
        <taxon>Coleoptera</taxon>
        <taxon>Polyphaga</taxon>
        <taxon>Cucujiformia</taxon>
        <taxon>Curculionidae</taxon>
        <taxon>Scolytinae</taxon>
        <taxon>Dendroctonus</taxon>
    </lineage>
</organism>
<evidence type="ECO:0000256" key="2">
    <source>
        <dbReference type="SAM" id="SignalP"/>
    </source>
</evidence>
<feature type="disulfide bond" evidence="1">
    <location>
        <begin position="157"/>
        <end position="245"/>
    </location>
</feature>
<dbReference type="PROSITE" id="PS51367">
    <property type="entry name" value="THAUMATIN_2"/>
    <property type="match status" value="1"/>
</dbReference>
<feature type="disulfide bond" evidence="1">
    <location>
        <begin position="201"/>
        <end position="211"/>
    </location>
</feature>
<evidence type="ECO:0000256" key="1">
    <source>
        <dbReference type="PIRSR" id="PIRSR002703-1"/>
    </source>
</evidence>
<gene>
    <name evidence="4" type="primary">109537740</name>
    <name evidence="3" type="ORF">YQE_06498</name>
</gene>
<dbReference type="OrthoDB" id="430315at2759"/>
<dbReference type="Pfam" id="PF00314">
    <property type="entry name" value="Thaumatin"/>
    <property type="match status" value="1"/>
</dbReference>
<feature type="signal peptide" evidence="2">
    <location>
        <begin position="1"/>
        <end position="28"/>
    </location>
</feature>
<protein>
    <recommendedName>
        <fullName evidence="6">Thaumatin-like protein</fullName>
    </recommendedName>
</protein>
<dbReference type="EMBL" id="KB740960">
    <property type="protein sequence ID" value="ENN77004.1"/>
    <property type="molecule type" value="Genomic_DNA"/>
</dbReference>
<reference evidence="4" key="2">
    <citation type="submission" date="2024-08" db="UniProtKB">
        <authorList>
            <consortium name="EnsemblMetazoa"/>
        </authorList>
    </citation>
    <scope>IDENTIFICATION</scope>
</reference>
<dbReference type="CDD" id="cd09218">
    <property type="entry name" value="TLP-PA"/>
    <property type="match status" value="1"/>
</dbReference>
<feature type="disulfide bond" evidence="1">
    <location>
        <begin position="170"/>
        <end position="187"/>
    </location>
</feature>
<dbReference type="Proteomes" id="UP000019118">
    <property type="component" value="Unassembled WGS sequence"/>
</dbReference>
<dbReference type="PIRSF" id="PIRSF002703">
    <property type="entry name" value="Thaumatin"/>
    <property type="match status" value="1"/>
</dbReference>
<sequence length="257" mass="27415">MANVTFESTMKLALYLATAAIVVVCSQAATFNINNKDGGPIWVGIQGNTGKEHLANGGFKLAQGESRSLTAADDWGGRFWSRTWCYEDENNHCYTGDCGNKVECEGAGGTPPATLIEFTLQGYGGLDYYDISLVDGYNSMASVEPVNGQGDGGEYSCKKAQCATQINSLCPSELQVKSPDGGSIIACNSACNAFLTEEYCCSGSHSTPETCKSSDWAVDYPAIFKSACPDAYSYAYDDHKSTFTCVASQYNINFGSA</sequence>
<dbReference type="SUPFAM" id="SSF49870">
    <property type="entry name" value="Osmotin, thaumatin-like protein"/>
    <property type="match status" value="1"/>
</dbReference>
<dbReference type="PRINTS" id="PR00347">
    <property type="entry name" value="THAUMATIN"/>
</dbReference>
<dbReference type="SMART" id="SM00205">
    <property type="entry name" value="THN"/>
    <property type="match status" value="1"/>
</dbReference>
<proteinExistence type="predicted"/>
<evidence type="ECO:0000313" key="4">
    <source>
        <dbReference type="EnsemblMetazoa" id="XP_019760168.1"/>
    </source>
</evidence>
<feature type="non-terminal residue" evidence="3">
    <location>
        <position position="1"/>
    </location>
</feature>
<dbReference type="InterPro" id="IPR001938">
    <property type="entry name" value="Thaumatin"/>
</dbReference>
<accession>N6T9S2</accession>
<keyword evidence="1" id="KW-1015">Disulfide bond</keyword>
<dbReference type="Gene3D" id="2.60.110.10">
    <property type="entry name" value="Thaumatin"/>
    <property type="match status" value="1"/>
</dbReference>
<dbReference type="FunFam" id="2.60.110.10:FF:000004">
    <property type="entry name" value="THAUMATIN-LIKE PROTEIN 1"/>
    <property type="match status" value="1"/>
</dbReference>
<dbReference type="KEGG" id="dpa:109537740"/>
<dbReference type="InterPro" id="IPR037176">
    <property type="entry name" value="Osmotin/thaumatin-like_sf"/>
</dbReference>
<evidence type="ECO:0000313" key="5">
    <source>
        <dbReference type="Proteomes" id="UP000019118"/>
    </source>
</evidence>
<evidence type="ECO:0008006" key="6">
    <source>
        <dbReference type="Google" id="ProtNLM"/>
    </source>
</evidence>
<feature type="disulfide bond" evidence="1">
    <location>
        <begin position="191"/>
        <end position="200"/>
    </location>
</feature>
<reference evidence="3 5" key="1">
    <citation type="journal article" date="2013" name="Genome Biol.">
        <title>Draft genome of the mountain pine beetle, Dendroctonus ponderosae Hopkins, a major forest pest.</title>
        <authorList>
            <person name="Keeling C.I."/>
            <person name="Yuen M.M."/>
            <person name="Liao N.Y."/>
            <person name="Docking T.R."/>
            <person name="Chan S.K."/>
            <person name="Taylor G.A."/>
            <person name="Palmquist D.L."/>
            <person name="Jackman S.D."/>
            <person name="Nguyen A."/>
            <person name="Li M."/>
            <person name="Henderson H."/>
            <person name="Janes J.K."/>
            <person name="Zhao Y."/>
            <person name="Pandoh P."/>
            <person name="Moore R."/>
            <person name="Sperling F.A."/>
            <person name="Huber D.P."/>
            <person name="Birol I."/>
            <person name="Jones S.J."/>
            <person name="Bohlmann J."/>
        </authorList>
    </citation>
    <scope>NUCLEOTIDE SEQUENCE</scope>
</reference>
<evidence type="ECO:0000313" key="3">
    <source>
        <dbReference type="EMBL" id="ENN77004.1"/>
    </source>
</evidence>
<feature type="disulfide bond" evidence="1">
    <location>
        <begin position="85"/>
        <end position="93"/>
    </location>
</feature>
<dbReference type="AlphaFoldDB" id="N6T9S2"/>
<feature type="disulfide bond" evidence="1">
    <location>
        <begin position="98"/>
        <end position="104"/>
    </location>
</feature>
<feature type="disulfide bond" evidence="1">
    <location>
        <begin position="162"/>
        <end position="228"/>
    </location>
</feature>
<name>N6T9S2_DENPD</name>
<keyword evidence="2" id="KW-0732">Signal</keyword>
<dbReference type="PANTHER" id="PTHR31048">
    <property type="entry name" value="OS03G0233200 PROTEIN"/>
    <property type="match status" value="1"/>
</dbReference>
<dbReference type="OMA" id="ADLNGNC"/>
<dbReference type="EnsemblMetazoa" id="XM_019904609.1">
    <property type="protein sequence ID" value="XP_019760168.1"/>
    <property type="gene ID" value="LOC109537740"/>
</dbReference>